<organism evidence="2 3">
    <name type="scientific">Fusarium floridanum</name>
    <dbReference type="NCBI Taxonomy" id="1325733"/>
    <lineage>
        <taxon>Eukaryota</taxon>
        <taxon>Fungi</taxon>
        <taxon>Dikarya</taxon>
        <taxon>Ascomycota</taxon>
        <taxon>Pezizomycotina</taxon>
        <taxon>Sordariomycetes</taxon>
        <taxon>Hypocreomycetidae</taxon>
        <taxon>Hypocreales</taxon>
        <taxon>Nectriaceae</taxon>
        <taxon>Fusarium</taxon>
        <taxon>Fusarium solani species complex</taxon>
    </lineage>
</organism>
<reference evidence="2 3" key="1">
    <citation type="submission" date="2017-06" db="EMBL/GenBank/DDBJ databases">
        <title>Comparative genomic analysis of Ambrosia Fusariam Clade fungi.</title>
        <authorList>
            <person name="Stajich J.E."/>
            <person name="Carrillo J."/>
            <person name="Kijimoto T."/>
            <person name="Eskalen A."/>
            <person name="O'Donnell K."/>
            <person name="Kasson M."/>
        </authorList>
    </citation>
    <scope>NUCLEOTIDE SEQUENCE [LARGE SCALE GENOMIC DNA]</scope>
    <source>
        <strain evidence="2 3">NRRL62606</strain>
    </source>
</reference>
<evidence type="ECO:0000256" key="1">
    <source>
        <dbReference type="SAM" id="MobiDB-lite"/>
    </source>
</evidence>
<dbReference type="Proteomes" id="UP000287972">
    <property type="component" value="Unassembled WGS sequence"/>
</dbReference>
<feature type="region of interest" description="Disordered" evidence="1">
    <location>
        <begin position="13"/>
        <end position="65"/>
    </location>
</feature>
<keyword evidence="3" id="KW-1185">Reference proteome</keyword>
<dbReference type="EMBL" id="NKCL01000031">
    <property type="protein sequence ID" value="RSL87499.1"/>
    <property type="molecule type" value="Genomic_DNA"/>
</dbReference>
<protein>
    <submittedName>
        <fullName evidence="2">Uncharacterized protein</fullName>
    </submittedName>
</protein>
<gene>
    <name evidence="2" type="ORF">CEP51_002221</name>
</gene>
<comment type="caution">
    <text evidence="2">The sequence shown here is derived from an EMBL/GenBank/DDBJ whole genome shotgun (WGS) entry which is preliminary data.</text>
</comment>
<proteinExistence type="predicted"/>
<dbReference type="AlphaFoldDB" id="A0A428SCH9"/>
<accession>A0A428SCH9</accession>
<evidence type="ECO:0000313" key="3">
    <source>
        <dbReference type="Proteomes" id="UP000287972"/>
    </source>
</evidence>
<evidence type="ECO:0000313" key="2">
    <source>
        <dbReference type="EMBL" id="RSL87499.1"/>
    </source>
</evidence>
<sequence length="135" mass="15316">MSSHVDFCEPAGLAVTDIGHGGNHSQRVEKALLESGVADEMENDKDDEDDEKDPTPNESDHGNPQYQLFIFEKKLHTKPLVWMTRNPTIETECHSPTMRACYKHENSRPFAKKRLSTLLESQKGDAILVPQEVLW</sequence>
<feature type="compositionally biased region" description="Acidic residues" evidence="1">
    <location>
        <begin position="37"/>
        <end position="52"/>
    </location>
</feature>
<name>A0A428SCH9_9HYPO</name>